<dbReference type="Gene3D" id="3.40.50.880">
    <property type="match status" value="1"/>
</dbReference>
<evidence type="ECO:0000313" key="2">
    <source>
        <dbReference type="EMBL" id="GAA4310789.1"/>
    </source>
</evidence>
<gene>
    <name evidence="2" type="ORF">GCM10023149_05600</name>
</gene>
<keyword evidence="1" id="KW-0732">Signal</keyword>
<organism evidence="2 3">
    <name type="scientific">Mucilaginibacter gynuensis</name>
    <dbReference type="NCBI Taxonomy" id="1302236"/>
    <lineage>
        <taxon>Bacteria</taxon>
        <taxon>Pseudomonadati</taxon>
        <taxon>Bacteroidota</taxon>
        <taxon>Sphingobacteriia</taxon>
        <taxon>Sphingobacteriales</taxon>
        <taxon>Sphingobacteriaceae</taxon>
        <taxon>Mucilaginibacter</taxon>
    </lineage>
</organism>
<feature type="chain" id="PRO_5045077707" description="Beta-galactosidase-like protein" evidence="1">
    <location>
        <begin position="20"/>
        <end position="728"/>
    </location>
</feature>
<accession>A0ABP8FU68</accession>
<feature type="signal peptide" evidence="1">
    <location>
        <begin position="1"/>
        <end position="19"/>
    </location>
</feature>
<proteinExistence type="predicted"/>
<dbReference type="Proteomes" id="UP001500582">
    <property type="component" value="Unassembled WGS sequence"/>
</dbReference>
<name>A0ABP8FU68_9SPHI</name>
<sequence>MKKSILFFGGLCIALTAAAQTKKAPVTTGKEKTAFQTSSAWRPEIDVRSDIAIVYGSNDRPGLTFEQRVKSWRDHGYITHFMTGIAWGEYQDYFLGKYDGKNHLGEGQVQMNGDTIWHGRNVPYIVPVPSYVEWFKNTIIKKVIDAGITSIYLEEPEFWARAGYSNSFKDEWQKFYGFPWRAQHLSPENTYLSSKLKYNLYYNAIKEVSIYGKAYGKSKGLHIKFYIPTHSLVNYSSWKIVSPEASLASLPSIDGYIAQVWTGTSREPTYYNGLPKERVFENAFLEYGSMVSMTAPTNRKVFFLTDPIEDWPRDWSDYKRNYEATFTAKLLYPMVADYEVMPWPERIYTRPYKIANSDSSILIPKYYSTQMQVMVNSLNDMPLSDNKVSGVSGIGVLMGNSLMFQRFPTHNGFEDPQFSNFYGQTMPLLKLGIPVQTVHMENLAFEKTLKDIKVLVMSYSNMKPMTADVHKHIAAWVKKGGVLIYCGRDDDPYQTVMEWWNIKGNNYKAPSEDLFRQLTIHPDSAHNEFKVGSGMVHIIRQNPKEFVMESHTADVYINAVKNAYENEAKAGKITYNNYLYLERGPYDIVSVMDESVGNKPYVVKGPVIDLFDPELPVLAEKKVYPGRQAYLYDMNRVADKQKAKVLASASRVYNEKWDKNSYSFTAKSPVKTINSMRVHLPAQAKAIVLTDDKGQKISAVVTSWDASSSTCYLKFDNSLDGINVNLTW</sequence>
<evidence type="ECO:0000313" key="3">
    <source>
        <dbReference type="Proteomes" id="UP001500582"/>
    </source>
</evidence>
<evidence type="ECO:0008006" key="4">
    <source>
        <dbReference type="Google" id="ProtNLM"/>
    </source>
</evidence>
<comment type="caution">
    <text evidence="2">The sequence shown here is derived from an EMBL/GenBank/DDBJ whole genome shotgun (WGS) entry which is preliminary data.</text>
</comment>
<dbReference type="EMBL" id="BAABFT010000001">
    <property type="protein sequence ID" value="GAA4310789.1"/>
    <property type="molecule type" value="Genomic_DNA"/>
</dbReference>
<evidence type="ECO:0000256" key="1">
    <source>
        <dbReference type="SAM" id="SignalP"/>
    </source>
</evidence>
<keyword evidence="3" id="KW-1185">Reference proteome</keyword>
<reference evidence="3" key="1">
    <citation type="journal article" date="2019" name="Int. J. Syst. Evol. Microbiol.">
        <title>The Global Catalogue of Microorganisms (GCM) 10K type strain sequencing project: providing services to taxonomists for standard genome sequencing and annotation.</title>
        <authorList>
            <consortium name="The Broad Institute Genomics Platform"/>
            <consortium name="The Broad Institute Genome Sequencing Center for Infectious Disease"/>
            <person name="Wu L."/>
            <person name="Ma J."/>
        </authorList>
    </citation>
    <scope>NUCLEOTIDE SEQUENCE [LARGE SCALE GENOMIC DNA]</scope>
    <source>
        <strain evidence="3">JCM 17705</strain>
    </source>
</reference>
<dbReference type="InterPro" id="IPR029062">
    <property type="entry name" value="Class_I_gatase-like"/>
</dbReference>
<protein>
    <recommendedName>
        <fullName evidence="4">Beta-galactosidase-like protein</fullName>
    </recommendedName>
</protein>
<dbReference type="RefSeq" id="WP_345209465.1">
    <property type="nucleotide sequence ID" value="NZ_BAABFT010000001.1"/>
</dbReference>